<name>A0A6B2LZP0_9BACT</name>
<dbReference type="PRINTS" id="PR00150">
    <property type="entry name" value="PEPCARBXLASE"/>
</dbReference>
<evidence type="ECO:0000256" key="1">
    <source>
        <dbReference type="ARBA" id="ARBA00003670"/>
    </source>
</evidence>
<accession>A0A6B2LZP0</accession>
<evidence type="ECO:0000256" key="2">
    <source>
        <dbReference type="ARBA" id="ARBA00022419"/>
    </source>
</evidence>
<evidence type="ECO:0000256" key="3">
    <source>
        <dbReference type="PROSITE-ProRule" id="PRU10112"/>
    </source>
</evidence>
<dbReference type="RefSeq" id="WP_163962565.1">
    <property type="nucleotide sequence ID" value="NZ_JAAGNX010000001.1"/>
</dbReference>
<dbReference type="PROSITE" id="PS00393">
    <property type="entry name" value="PEPCASE_2"/>
    <property type="match status" value="1"/>
</dbReference>
<organism evidence="4 5">
    <name type="scientific">Oceanipulchritudo coccoides</name>
    <dbReference type="NCBI Taxonomy" id="2706888"/>
    <lineage>
        <taxon>Bacteria</taxon>
        <taxon>Pseudomonadati</taxon>
        <taxon>Verrucomicrobiota</taxon>
        <taxon>Opitutia</taxon>
        <taxon>Puniceicoccales</taxon>
        <taxon>Oceanipulchritudinaceae</taxon>
        <taxon>Oceanipulchritudo</taxon>
    </lineage>
</organism>
<keyword evidence="4" id="KW-0670">Pyruvate</keyword>
<dbReference type="Pfam" id="PF00311">
    <property type="entry name" value="PEPcase"/>
    <property type="match status" value="1"/>
</dbReference>
<dbReference type="AlphaFoldDB" id="A0A6B2LZP0"/>
<reference evidence="4 5" key="1">
    <citation type="submission" date="2020-02" db="EMBL/GenBank/DDBJ databases">
        <title>Albibacoteraceae fam. nov., the first described family within the subdivision 4 Verrucomicrobia.</title>
        <authorList>
            <person name="Xi F."/>
        </authorList>
    </citation>
    <scope>NUCLEOTIDE SEQUENCE [LARGE SCALE GENOMIC DNA]</scope>
    <source>
        <strain evidence="4 5">CK1056</strain>
    </source>
</reference>
<proteinExistence type="predicted"/>
<dbReference type="PANTHER" id="PTHR30523:SF32">
    <property type="entry name" value="PHOSPHOENOLPYRUVATE CARBOXYLASE"/>
    <property type="match status" value="1"/>
</dbReference>
<dbReference type="GO" id="GO:0005829">
    <property type="term" value="C:cytosol"/>
    <property type="evidence" value="ECO:0007669"/>
    <property type="project" value="TreeGrafter"/>
</dbReference>
<sequence>MAARSGTWERVLRDGIAKIDQDYKFLIDCLREVLESLGHKDLVPLLPGYLKAGEAGPLPERGAQAISIAFQLLNLVEENAAQQAIRAREMALGEKHQSGLWPHYLKQLKASKVGAKKILGRIAQQSIEPVLTGHPTEAKRWTVLDQHRELYVLLVQLENRMYTDNERLRIREKIKAVLERLWRTGEILMTKPDVRSERLNALYYFRERFPIILEQLDDRFRCAWEQSGYAQRSPLSVSDYPRLRFGSWVGGDRDGHPLVTAEVTRETLLELRTSALEVLDSRLKRTQGRLGLSSFVQQVPLMLEDRIKSLRKACGPLAAERLEHHQEEPWRQLVILIRARLPLSGNAGIESQYTMPSEVQEDVDILDASLREVGANSLLREDILPLQRLIQVFGFHLASLDVRQNSAFHDKAVAQLMEAAGLDGSRFLNGTEAERIEFLNTELQSLRPFVRPEMELGPEARNAVDTYQTLYAHYKEYGDAGLGALIVSMTRSVSDLLAVYLLCREAGLMIKTEQGPACLLPVVPLFETLDDLENSSGIMDTFLAHPVTRASKSNRQMIMLGYSDSNKDSGILASQWALQAAQEDLLKTGKRHGVEIQFFHGRGGTVSRGAGPTHRFLEALPEGSLLTGLRVTEQGETVAQKFTNFRTATYNMELLMAGTTGVSLLNLNRKPSDDLSKVMSFLASSSRRTYEAFLQDPDFITFYRQATVIDVLEVSRIGSRPARRTGQMSLDDLRAIPWVFSWTQARFYFPGWYGVGSAIADLKKQEPRLYKVLCEGYADWPFLRYVLFNIESGLASANPKWMKAYAELVDDETVRQKLIRRIIREYNRTEREIDTILGGALKARRPRFHKTLIEREDDLDILHAEQIRLLKDWRSCSTDRERNARLPALLLTVNAIASGLRTTG</sequence>
<dbReference type="InterPro" id="IPR021135">
    <property type="entry name" value="PEP_COase"/>
</dbReference>
<evidence type="ECO:0000313" key="4">
    <source>
        <dbReference type="EMBL" id="NDV61536.1"/>
    </source>
</evidence>
<protein>
    <recommendedName>
        <fullName evidence="2">Phosphoenolpyruvate carboxylase</fullName>
    </recommendedName>
</protein>
<dbReference type="GO" id="GO:0006099">
    <property type="term" value="P:tricarboxylic acid cycle"/>
    <property type="evidence" value="ECO:0007669"/>
    <property type="project" value="InterPro"/>
</dbReference>
<dbReference type="PANTHER" id="PTHR30523">
    <property type="entry name" value="PHOSPHOENOLPYRUVATE CARBOXYLASE"/>
    <property type="match status" value="1"/>
</dbReference>
<evidence type="ECO:0000313" key="5">
    <source>
        <dbReference type="Proteomes" id="UP000478417"/>
    </source>
</evidence>
<dbReference type="InterPro" id="IPR015813">
    <property type="entry name" value="Pyrv/PenolPyrv_kinase-like_dom"/>
</dbReference>
<gene>
    <name evidence="4" type="ORF">G0Q06_03650</name>
</gene>
<dbReference type="GO" id="GO:0008964">
    <property type="term" value="F:phosphoenolpyruvate carboxylase activity"/>
    <property type="evidence" value="ECO:0007669"/>
    <property type="project" value="InterPro"/>
</dbReference>
<keyword evidence="5" id="KW-1185">Reference proteome</keyword>
<comment type="caution">
    <text evidence="4">The sequence shown here is derived from an EMBL/GenBank/DDBJ whole genome shotgun (WGS) entry which is preliminary data.</text>
</comment>
<feature type="active site" evidence="3">
    <location>
        <position position="567"/>
    </location>
</feature>
<dbReference type="InterPro" id="IPR033129">
    <property type="entry name" value="PEPCASE_His_AS"/>
</dbReference>
<comment type="function">
    <text evidence="1">Forms oxaloacetate, a four-carbon dicarboxylic acid source for the tricarboxylic acid cycle.</text>
</comment>
<dbReference type="EMBL" id="JAAGNX010000001">
    <property type="protein sequence ID" value="NDV61536.1"/>
    <property type="molecule type" value="Genomic_DNA"/>
</dbReference>
<dbReference type="GO" id="GO:0015977">
    <property type="term" value="P:carbon fixation"/>
    <property type="evidence" value="ECO:0007669"/>
    <property type="project" value="InterPro"/>
</dbReference>
<dbReference type="Proteomes" id="UP000478417">
    <property type="component" value="Unassembled WGS sequence"/>
</dbReference>
<dbReference type="SUPFAM" id="SSF51621">
    <property type="entry name" value="Phosphoenolpyruvate/pyruvate domain"/>
    <property type="match status" value="1"/>
</dbReference>